<dbReference type="FunFam" id="3.40.50.300:FF:003332">
    <property type="entry name" value="Ras family gtpase"/>
    <property type="match status" value="1"/>
</dbReference>
<proteinExistence type="inferred from homology"/>
<dbReference type="PROSITE" id="PS51421">
    <property type="entry name" value="RAS"/>
    <property type="match status" value="1"/>
</dbReference>
<dbReference type="EMBL" id="BDEQ01000001">
    <property type="protein sequence ID" value="GAT97110.1"/>
    <property type="molecule type" value="Genomic_DNA"/>
</dbReference>
<dbReference type="Proteomes" id="UP000078387">
    <property type="component" value="Unassembled WGS sequence"/>
</dbReference>
<dbReference type="VEuPathDB" id="AmoebaDB:EHI8A_039930"/>
<name>A0A5K1U4C4_ENTHI</name>
<dbReference type="Pfam" id="PF00071">
    <property type="entry name" value="Ras"/>
    <property type="match status" value="1"/>
</dbReference>
<protein>
    <submittedName>
        <fullName evidence="4">Ras family GTPase</fullName>
    </submittedName>
</protein>
<comment type="similarity">
    <text evidence="1">Belongs to the small GTPase superfamily. Rho family.</text>
</comment>
<evidence type="ECO:0000313" key="5">
    <source>
        <dbReference type="Proteomes" id="UP000078387"/>
    </source>
</evidence>
<evidence type="ECO:0000313" key="4">
    <source>
        <dbReference type="EMBL" id="GAT97110.1"/>
    </source>
</evidence>
<keyword evidence="2" id="KW-0547">Nucleotide-binding</keyword>
<dbReference type="PANTHER" id="PTHR24070">
    <property type="entry name" value="RAS, DI-RAS, AND RHEB FAMILY MEMBERS OF SMALL GTPASE SUPERFAMILY"/>
    <property type="match status" value="1"/>
</dbReference>
<reference evidence="4 5" key="1">
    <citation type="submission" date="2016-05" db="EMBL/GenBank/DDBJ databases">
        <title>First whole genome sequencing of Entamoeba histolytica HM1:IMSS-clone-6.</title>
        <authorList>
            <person name="Mukherjee Avik.K."/>
            <person name="Izumyama S."/>
            <person name="Nakada-Tsukui K."/>
            <person name="Nozaki T."/>
        </authorList>
    </citation>
    <scope>NUCLEOTIDE SEQUENCE [LARGE SCALE GENOMIC DNA]</scope>
    <source>
        <strain evidence="4 5">HM1:IMSS clone 6</strain>
    </source>
</reference>
<dbReference type="GO" id="GO:0005525">
    <property type="term" value="F:GTP binding"/>
    <property type="evidence" value="ECO:0007669"/>
    <property type="project" value="UniProtKB-KW"/>
</dbReference>
<dbReference type="AlphaFoldDB" id="A0A5K1U4C4"/>
<accession>A0A5K1U4C4</accession>
<dbReference type="Gene3D" id="3.40.50.300">
    <property type="entry name" value="P-loop containing nucleotide triphosphate hydrolases"/>
    <property type="match status" value="1"/>
</dbReference>
<dbReference type="VEuPathDB" id="AmoebaDB:KM1_044380"/>
<dbReference type="InterPro" id="IPR020849">
    <property type="entry name" value="Small_GTPase_Ras-type"/>
</dbReference>
<organism evidence="4 5">
    <name type="scientific">Entamoeba histolytica</name>
    <dbReference type="NCBI Taxonomy" id="5759"/>
    <lineage>
        <taxon>Eukaryota</taxon>
        <taxon>Amoebozoa</taxon>
        <taxon>Evosea</taxon>
        <taxon>Archamoebae</taxon>
        <taxon>Mastigamoebida</taxon>
        <taxon>Entamoebidae</taxon>
        <taxon>Entamoeba</taxon>
    </lineage>
</organism>
<dbReference type="InterPro" id="IPR001806">
    <property type="entry name" value="Small_GTPase"/>
</dbReference>
<dbReference type="SMART" id="SM00174">
    <property type="entry name" value="RHO"/>
    <property type="match status" value="1"/>
</dbReference>
<gene>
    <name evidence="4" type="ORF">CL6EHI_060370</name>
</gene>
<comment type="caution">
    <text evidence="4">The sequence shown here is derived from an EMBL/GenBank/DDBJ whole genome shotgun (WGS) entry which is preliminary data.</text>
</comment>
<dbReference type="InterPro" id="IPR027417">
    <property type="entry name" value="P-loop_NTPase"/>
</dbReference>
<dbReference type="GO" id="GO:0016020">
    <property type="term" value="C:membrane"/>
    <property type="evidence" value="ECO:0007669"/>
    <property type="project" value="InterPro"/>
</dbReference>
<dbReference type="VEuPathDB" id="AmoebaDB:EHI5A_033410"/>
<dbReference type="NCBIfam" id="TIGR00231">
    <property type="entry name" value="small_GTP"/>
    <property type="match status" value="1"/>
</dbReference>
<evidence type="ECO:0000256" key="3">
    <source>
        <dbReference type="ARBA" id="ARBA00023134"/>
    </source>
</evidence>
<evidence type="ECO:0000256" key="2">
    <source>
        <dbReference type="ARBA" id="ARBA00022741"/>
    </source>
</evidence>
<dbReference type="VEuPathDB" id="AmoebaDB:EHI7A_082240"/>
<dbReference type="GO" id="GO:0007165">
    <property type="term" value="P:signal transduction"/>
    <property type="evidence" value="ECO:0007669"/>
    <property type="project" value="InterPro"/>
</dbReference>
<dbReference type="PRINTS" id="PR00449">
    <property type="entry name" value="RASTRNSFRMNG"/>
</dbReference>
<dbReference type="SMART" id="SM00175">
    <property type="entry name" value="RAB"/>
    <property type="match status" value="1"/>
</dbReference>
<dbReference type="InterPro" id="IPR005225">
    <property type="entry name" value="Small_GTP-bd"/>
</dbReference>
<keyword evidence="3" id="KW-0342">GTP-binding</keyword>
<dbReference type="GO" id="GO:0003924">
    <property type="term" value="F:GTPase activity"/>
    <property type="evidence" value="ECO:0007669"/>
    <property type="project" value="InterPro"/>
</dbReference>
<dbReference type="OMA" id="NDVICTI"/>
<dbReference type="SMART" id="SM00173">
    <property type="entry name" value="RAS"/>
    <property type="match status" value="1"/>
</dbReference>
<dbReference type="SUPFAM" id="SSF52540">
    <property type="entry name" value="P-loop containing nucleoside triphosphate hydrolases"/>
    <property type="match status" value="1"/>
</dbReference>
<dbReference type="PROSITE" id="PS51419">
    <property type="entry name" value="RAB"/>
    <property type="match status" value="1"/>
</dbReference>
<dbReference type="VEuPathDB" id="AmoebaDB:EHI_060370"/>
<sequence>MKKLTSTINIVVFGSGAVGKTALIYRYINSSFITQYNPSIDNLERCTKIINDVICTVNIQDTCGSDRFETLRELYVTSSDGALLVCNGNSPFTLTELPNFYELIREFKSEEEYVVVVVINKIDLDLKIDIEEANQFAESINAPCIQTSAKTNKNVDKAFSILLQRILKKNPPKTPRKCSIL</sequence>
<evidence type="ECO:0000256" key="1">
    <source>
        <dbReference type="ARBA" id="ARBA00010142"/>
    </source>
</evidence>